<gene>
    <name evidence="2" type="ORF">HK105_201007</name>
</gene>
<evidence type="ECO:0000313" key="3">
    <source>
        <dbReference type="Proteomes" id="UP001527925"/>
    </source>
</evidence>
<organism evidence="2 3">
    <name type="scientific">Polyrhizophydium stewartii</name>
    <dbReference type="NCBI Taxonomy" id="2732419"/>
    <lineage>
        <taxon>Eukaryota</taxon>
        <taxon>Fungi</taxon>
        <taxon>Fungi incertae sedis</taxon>
        <taxon>Chytridiomycota</taxon>
        <taxon>Chytridiomycota incertae sedis</taxon>
        <taxon>Chytridiomycetes</taxon>
        <taxon>Rhizophydiales</taxon>
        <taxon>Rhizophydiales incertae sedis</taxon>
        <taxon>Polyrhizophydium</taxon>
    </lineage>
</organism>
<feature type="region of interest" description="Disordered" evidence="1">
    <location>
        <begin position="203"/>
        <end position="232"/>
    </location>
</feature>
<comment type="caution">
    <text evidence="2">The sequence shown here is derived from an EMBL/GenBank/DDBJ whole genome shotgun (WGS) entry which is preliminary data.</text>
</comment>
<evidence type="ECO:0000256" key="1">
    <source>
        <dbReference type="SAM" id="MobiDB-lite"/>
    </source>
</evidence>
<name>A0ABR4NIR3_9FUNG</name>
<evidence type="ECO:0000313" key="2">
    <source>
        <dbReference type="EMBL" id="KAL2919364.1"/>
    </source>
</evidence>
<accession>A0ABR4NIR3</accession>
<reference evidence="2 3" key="1">
    <citation type="submission" date="2023-09" db="EMBL/GenBank/DDBJ databases">
        <title>Pangenome analysis of Batrachochytrium dendrobatidis and related Chytrids.</title>
        <authorList>
            <person name="Yacoub M.N."/>
            <person name="Stajich J.E."/>
            <person name="James T.Y."/>
        </authorList>
    </citation>
    <scope>NUCLEOTIDE SEQUENCE [LARGE SCALE GENOMIC DNA]</scope>
    <source>
        <strain evidence="2 3">JEL0888</strain>
    </source>
</reference>
<proteinExistence type="predicted"/>
<feature type="compositionally biased region" description="Low complexity" evidence="1">
    <location>
        <begin position="208"/>
        <end position="232"/>
    </location>
</feature>
<sequence>MAELKGQREWSQKWQALNDPRLFLGEDAPVDFPQKSKPTKWSAYSVINPPGRFPVPEAALEAIDPHAPCFKITGDRERYLTSRRADQAFYTQTLGGSIPRAQQDARHPATTAVMGTATTTASASAAADSRHTPVFHLAPFATNTPVSPTAVSHLQKHQRASLSMFNAHLVGARAGSRAQFVQDPQSTYRFPPTSSMEYGWRPIRPDRGAQASATAPPSAAITTGAASSGSTGQASAMQLGVAAHAVRLK</sequence>
<dbReference type="EMBL" id="JADGIZ020000003">
    <property type="protein sequence ID" value="KAL2919364.1"/>
    <property type="molecule type" value="Genomic_DNA"/>
</dbReference>
<dbReference type="Proteomes" id="UP001527925">
    <property type="component" value="Unassembled WGS sequence"/>
</dbReference>
<protein>
    <submittedName>
        <fullName evidence="2">Uncharacterized protein</fullName>
    </submittedName>
</protein>
<keyword evidence="3" id="KW-1185">Reference proteome</keyword>